<dbReference type="InterPro" id="IPR004559">
    <property type="entry name" value="HemW-like"/>
</dbReference>
<keyword evidence="3" id="KW-0408">Iron</keyword>
<name>A0A7D6VQT9_9CLOT</name>
<dbReference type="SUPFAM" id="SSF102114">
    <property type="entry name" value="Radical SAM enzymes"/>
    <property type="match status" value="1"/>
</dbReference>
<comment type="function">
    <text evidence="3">Probably acts as a heme chaperone, transferring heme to an unknown acceptor. Binds one molecule of heme per monomer, possibly covalently. Binds 1 [4Fe-4S] cluster. The cluster is coordinated with 3 cysteines and an exchangeable S-adenosyl-L-methionine.</text>
</comment>
<evidence type="ECO:0000313" key="6">
    <source>
        <dbReference type="Proteomes" id="UP000512286"/>
    </source>
</evidence>
<dbReference type="GO" id="GO:0005737">
    <property type="term" value="C:cytoplasm"/>
    <property type="evidence" value="ECO:0007669"/>
    <property type="project" value="UniProtKB-SubCell"/>
</dbReference>
<dbReference type="SFLD" id="SFLDS00029">
    <property type="entry name" value="Radical_SAM"/>
    <property type="match status" value="1"/>
</dbReference>
<dbReference type="SFLD" id="SFLDF00562">
    <property type="entry name" value="HemN-like__clustered_with_heat"/>
    <property type="match status" value="1"/>
</dbReference>
<dbReference type="Proteomes" id="UP000512286">
    <property type="component" value="Chromosome"/>
</dbReference>
<dbReference type="Pfam" id="PF04055">
    <property type="entry name" value="Radical_SAM"/>
    <property type="match status" value="1"/>
</dbReference>
<protein>
    <recommendedName>
        <fullName evidence="2 3">Heme chaperone HemW</fullName>
    </recommendedName>
</protein>
<dbReference type="GO" id="GO:0046872">
    <property type="term" value="F:metal ion binding"/>
    <property type="evidence" value="ECO:0007669"/>
    <property type="project" value="UniProtKB-UniRule"/>
</dbReference>
<keyword evidence="3" id="KW-0479">Metal-binding</keyword>
<dbReference type="PANTHER" id="PTHR13932">
    <property type="entry name" value="COPROPORPHYRINIGEN III OXIDASE"/>
    <property type="match status" value="1"/>
</dbReference>
<dbReference type="InterPro" id="IPR023404">
    <property type="entry name" value="rSAM_horseshoe"/>
</dbReference>
<accession>A0A7D6VQT9</accession>
<keyword evidence="3" id="KW-0143">Chaperone</keyword>
<evidence type="ECO:0000313" key="5">
    <source>
        <dbReference type="EMBL" id="QLY78677.1"/>
    </source>
</evidence>
<evidence type="ECO:0000256" key="2">
    <source>
        <dbReference type="ARBA" id="ARBA00017228"/>
    </source>
</evidence>
<dbReference type="InterPro" id="IPR006638">
    <property type="entry name" value="Elp3/MiaA/NifB-like_rSAM"/>
</dbReference>
<dbReference type="SMART" id="SM00729">
    <property type="entry name" value="Elp3"/>
    <property type="match status" value="1"/>
</dbReference>
<comment type="subcellular location">
    <subcellularLocation>
        <location evidence="3">Cytoplasm</location>
    </subcellularLocation>
</comment>
<dbReference type="EMBL" id="CP059378">
    <property type="protein sequence ID" value="QLY78677.1"/>
    <property type="molecule type" value="Genomic_DNA"/>
</dbReference>
<dbReference type="PROSITE" id="PS51918">
    <property type="entry name" value="RADICAL_SAM"/>
    <property type="match status" value="1"/>
</dbReference>
<dbReference type="RefSeq" id="WP_181600994.1">
    <property type="nucleotide sequence ID" value="NZ_CP059378.1"/>
</dbReference>
<dbReference type="NCBIfam" id="TIGR00539">
    <property type="entry name" value="hemN_rel"/>
    <property type="match status" value="1"/>
</dbReference>
<dbReference type="InterPro" id="IPR007197">
    <property type="entry name" value="rSAM"/>
</dbReference>
<dbReference type="SFLD" id="SFLDF00288">
    <property type="entry name" value="HemN-like__clustered_with_nucl"/>
    <property type="match status" value="1"/>
</dbReference>
<dbReference type="CDD" id="cd01335">
    <property type="entry name" value="Radical_SAM"/>
    <property type="match status" value="1"/>
</dbReference>
<keyword evidence="3" id="KW-0349">Heme</keyword>
<dbReference type="Gene3D" id="3.80.30.20">
    <property type="entry name" value="tm_1862 like domain"/>
    <property type="match status" value="1"/>
</dbReference>
<evidence type="ECO:0000256" key="3">
    <source>
        <dbReference type="RuleBase" id="RU364116"/>
    </source>
</evidence>
<keyword evidence="3" id="KW-0949">S-adenosyl-L-methionine</keyword>
<organism evidence="5 6">
    <name type="scientific">Clostridium intestinale</name>
    <dbReference type="NCBI Taxonomy" id="36845"/>
    <lineage>
        <taxon>Bacteria</taxon>
        <taxon>Bacillati</taxon>
        <taxon>Bacillota</taxon>
        <taxon>Clostridia</taxon>
        <taxon>Eubacteriales</taxon>
        <taxon>Clostridiaceae</taxon>
        <taxon>Clostridium</taxon>
    </lineage>
</organism>
<dbReference type="Pfam" id="PF06969">
    <property type="entry name" value="HemN_C"/>
    <property type="match status" value="1"/>
</dbReference>
<evidence type="ECO:0000256" key="1">
    <source>
        <dbReference type="ARBA" id="ARBA00006100"/>
    </source>
</evidence>
<dbReference type="GO" id="GO:0004109">
    <property type="term" value="F:coproporphyrinogen oxidase activity"/>
    <property type="evidence" value="ECO:0007669"/>
    <property type="project" value="InterPro"/>
</dbReference>
<gene>
    <name evidence="5" type="ORF">HZF06_16535</name>
</gene>
<reference evidence="5 6" key="1">
    <citation type="submission" date="2020-07" db="EMBL/GenBank/DDBJ databases">
        <title>Electron transfer.</title>
        <authorList>
            <person name="Huang L."/>
            <person name="Liu X."/>
            <person name="Zhou S."/>
        </authorList>
    </citation>
    <scope>NUCLEOTIDE SEQUENCE [LARGE SCALE GENOMIC DNA]</scope>
    <source>
        <strain evidence="5 6">Lx1</strain>
    </source>
</reference>
<sequence length="375" mass="43194">MKKISLYIHIPFCKQKCKYCDFSSYSGKEDVMSGYVDALNIEINNTSKEYSFKTIFIGGGTPSYLPYEELEKLLKNVSSLNLEEDVEFTVECNPGTLTRDKLELMKKYKVNRLSLGLQSSNESLLKSLGRIHSFAEFKENYDLVRQVGFKNVNVDLMFGLPGQTLKDFEETLSSVVKLNPEHISAYSLIVEEGTPFYKLYEKGKLKLPSEEEERAMYEYAVEYLDSKGYKQYEISNFSKDDKECRHNLVYWELGEYLGCGVAAASLLNETRTKNYDKIEDYILSVEKKSNGIEETNHLSKEELMEEFMFLGLRKTSGVSEKDFLEIFNVSMESVYKDVINNHIKKGLLNKDNGKIYLNKEGIQLSNYVMSDFLLS</sequence>
<dbReference type="InterPro" id="IPR034505">
    <property type="entry name" value="Coproporphyrinogen-III_oxidase"/>
</dbReference>
<keyword evidence="3" id="KW-0963">Cytoplasm</keyword>
<dbReference type="KEGG" id="cint:HZF06_16535"/>
<dbReference type="GO" id="GO:0051539">
    <property type="term" value="F:4 iron, 4 sulfur cluster binding"/>
    <property type="evidence" value="ECO:0007669"/>
    <property type="project" value="UniProtKB-UniRule"/>
</dbReference>
<feature type="domain" description="Radical SAM core" evidence="4">
    <location>
        <begin position="1"/>
        <end position="230"/>
    </location>
</feature>
<evidence type="ECO:0000259" key="4">
    <source>
        <dbReference type="PROSITE" id="PS51918"/>
    </source>
</evidence>
<proteinExistence type="inferred from homology"/>
<dbReference type="SFLD" id="SFLDG01082">
    <property type="entry name" value="B12-binding_domain_containing"/>
    <property type="match status" value="1"/>
</dbReference>
<dbReference type="GO" id="GO:0006779">
    <property type="term" value="P:porphyrin-containing compound biosynthetic process"/>
    <property type="evidence" value="ECO:0007669"/>
    <property type="project" value="InterPro"/>
</dbReference>
<dbReference type="AlphaFoldDB" id="A0A7D6VQT9"/>
<dbReference type="SFLD" id="SFLDG01065">
    <property type="entry name" value="anaerobic_coproporphyrinogen-I"/>
    <property type="match status" value="1"/>
</dbReference>
<comment type="similarity">
    <text evidence="1">Belongs to the anaerobic coproporphyrinogen-III oxidase family. HemW subfamily.</text>
</comment>
<keyword evidence="3" id="KW-0411">Iron-sulfur</keyword>
<keyword evidence="3" id="KW-0004">4Fe-4S</keyword>
<dbReference type="InterPro" id="IPR058240">
    <property type="entry name" value="rSAM_sf"/>
</dbReference>
<dbReference type="InterPro" id="IPR010723">
    <property type="entry name" value="HemN_C"/>
</dbReference>
<dbReference type="PANTHER" id="PTHR13932:SF5">
    <property type="entry name" value="RADICAL S-ADENOSYL METHIONINE DOMAIN-CONTAINING PROTEIN 1, MITOCHONDRIAL"/>
    <property type="match status" value="1"/>
</dbReference>